<evidence type="ECO:0000256" key="2">
    <source>
        <dbReference type="ARBA" id="ARBA00022679"/>
    </source>
</evidence>
<protein>
    <recommendedName>
        <fullName evidence="5">Putative pyruvate, phosphate dikinase regulatory protein</fullName>
        <shortName evidence="5">PPDK regulatory protein</shortName>
        <ecNumber evidence="5">2.7.11.32</ecNumber>
        <ecNumber evidence="5">2.7.4.27</ecNumber>
    </recommendedName>
</protein>
<evidence type="ECO:0000256" key="3">
    <source>
        <dbReference type="ARBA" id="ARBA00022741"/>
    </source>
</evidence>
<dbReference type="NCBIfam" id="NF003742">
    <property type="entry name" value="PRK05339.1"/>
    <property type="match status" value="1"/>
</dbReference>
<proteinExistence type="inferred from homology"/>
<dbReference type="PATRIC" id="fig|1133569.4.peg.776"/>
<keyword evidence="4 5" id="KW-0418">Kinase</keyword>
<dbReference type="GO" id="GO:0016776">
    <property type="term" value="F:phosphotransferase activity, phosphate group as acceptor"/>
    <property type="evidence" value="ECO:0007669"/>
    <property type="project" value="UniProtKB-UniRule"/>
</dbReference>
<comment type="similarity">
    <text evidence="5">Belongs to the pyruvate, phosphate/water dikinase regulatory protein family. PDRP subfamily.</text>
</comment>
<keyword evidence="1 5" id="KW-0723">Serine/threonine-protein kinase</keyword>
<dbReference type="RefSeq" id="WP_010581059.1">
    <property type="nucleotide sequence ID" value="NZ_AHYZ01000153.1"/>
</dbReference>
<keyword evidence="2 5" id="KW-0808">Transferase</keyword>
<accession>A0A0R2CDQ6</accession>
<dbReference type="InterPro" id="IPR026565">
    <property type="entry name" value="PPDK_reg"/>
</dbReference>
<dbReference type="PANTHER" id="PTHR31756">
    <property type="entry name" value="PYRUVATE, PHOSPHATE DIKINASE REGULATORY PROTEIN 1, CHLOROPLASTIC"/>
    <property type="match status" value="1"/>
</dbReference>
<dbReference type="PANTHER" id="PTHR31756:SF3">
    <property type="entry name" value="PYRUVATE, PHOSPHATE DIKINASE REGULATORY PROTEIN 1, CHLOROPLASTIC"/>
    <property type="match status" value="1"/>
</dbReference>
<keyword evidence="7" id="KW-1185">Reference proteome</keyword>
<dbReference type="GO" id="GO:0004674">
    <property type="term" value="F:protein serine/threonine kinase activity"/>
    <property type="evidence" value="ECO:0007669"/>
    <property type="project" value="UniProtKB-UniRule"/>
</dbReference>
<dbReference type="GO" id="GO:0043531">
    <property type="term" value="F:ADP binding"/>
    <property type="evidence" value="ECO:0007669"/>
    <property type="project" value="UniProtKB-UniRule"/>
</dbReference>
<dbReference type="InterPro" id="IPR005177">
    <property type="entry name" value="Kinase-pyrophosphorylase"/>
</dbReference>
<sequence>MADAKHLIVYVISDSLGETGYNLATAATVQFPKIEFQYHRFPLTRTTAKLNKILQHALNDNAFVVHTFVDTNLSAYVNDFCHQHKLDVLDGMSQLIKAIQQRTGENPLGQAGRNHKLTQKYFKRIDAIEFAVTYDDGKDPRGFLNADIVLLGVSRTSKTPLSLYLANKNYRVANLPLVPQAQLPKEIWQVDRKKIFGLTNDPAVLNNIRRQRMLTYGLNPDTAYSNLDNIEGELEYAQKLYQKLGCTVINVANKSIEETATLIIEQLDKNVSL</sequence>
<evidence type="ECO:0000256" key="4">
    <source>
        <dbReference type="ARBA" id="ARBA00022777"/>
    </source>
</evidence>
<dbReference type="HAMAP" id="MF_00921">
    <property type="entry name" value="PDRP"/>
    <property type="match status" value="1"/>
</dbReference>
<reference evidence="6 7" key="1">
    <citation type="journal article" date="2015" name="Genome Announc.">
        <title>Expanding the biotechnology potential of lactobacilli through comparative genomics of 213 strains and associated genera.</title>
        <authorList>
            <person name="Sun Z."/>
            <person name="Harris H.M."/>
            <person name="McCann A."/>
            <person name="Guo C."/>
            <person name="Argimon S."/>
            <person name="Zhang W."/>
            <person name="Yang X."/>
            <person name="Jeffery I.B."/>
            <person name="Cooney J.C."/>
            <person name="Kagawa T.F."/>
            <person name="Liu W."/>
            <person name="Song Y."/>
            <person name="Salvetti E."/>
            <person name="Wrobel A."/>
            <person name="Rasinkangas P."/>
            <person name="Parkhill J."/>
            <person name="Rea M.C."/>
            <person name="O'Sullivan O."/>
            <person name="Ritari J."/>
            <person name="Douillard F.P."/>
            <person name="Paul Ross R."/>
            <person name="Yang R."/>
            <person name="Briner A.E."/>
            <person name="Felis G.E."/>
            <person name="de Vos W.M."/>
            <person name="Barrangou R."/>
            <person name="Klaenhammer T.R."/>
            <person name="Caufield P.W."/>
            <person name="Cui Y."/>
            <person name="Zhang H."/>
            <person name="O'Toole P.W."/>
        </authorList>
    </citation>
    <scope>NUCLEOTIDE SEQUENCE [LARGE SCALE GENOMIC DNA]</scope>
    <source>
        <strain evidence="6 7">DSM 20605</strain>
    </source>
</reference>
<comment type="catalytic activity">
    <reaction evidence="5">
        <text>N(tele)-phospho-L-histidyl/O-phospho-L-threonyl-[pyruvate, phosphate dikinase] + phosphate + H(+) = N(tele)-phospho-L-histidyl/L-threonyl-[pyruvate, phosphate dikinase] + diphosphate</text>
        <dbReference type="Rhea" id="RHEA:43696"/>
        <dbReference type="Rhea" id="RHEA-COMP:10650"/>
        <dbReference type="Rhea" id="RHEA-COMP:10651"/>
        <dbReference type="ChEBI" id="CHEBI:15378"/>
        <dbReference type="ChEBI" id="CHEBI:30013"/>
        <dbReference type="ChEBI" id="CHEBI:33019"/>
        <dbReference type="ChEBI" id="CHEBI:43474"/>
        <dbReference type="ChEBI" id="CHEBI:61977"/>
        <dbReference type="ChEBI" id="CHEBI:83586"/>
        <dbReference type="EC" id="2.7.4.27"/>
    </reaction>
</comment>
<evidence type="ECO:0000313" key="7">
    <source>
        <dbReference type="Proteomes" id="UP000051576"/>
    </source>
</evidence>
<dbReference type="STRING" id="1133569.FD21_GL000717"/>
<feature type="binding site" evidence="5">
    <location>
        <begin position="152"/>
        <end position="159"/>
    </location>
    <ligand>
        <name>ADP</name>
        <dbReference type="ChEBI" id="CHEBI:456216"/>
    </ligand>
</feature>
<dbReference type="EMBL" id="AYYX01000002">
    <property type="protein sequence ID" value="KRM89671.1"/>
    <property type="molecule type" value="Genomic_DNA"/>
</dbReference>
<gene>
    <name evidence="6" type="ORF">FD21_GL000717</name>
</gene>
<dbReference type="Pfam" id="PF03618">
    <property type="entry name" value="Kinase-PPPase"/>
    <property type="match status" value="1"/>
</dbReference>
<organism evidence="6 7">
    <name type="scientific">Liquorilactobacillus vini DSM 20605</name>
    <dbReference type="NCBI Taxonomy" id="1133569"/>
    <lineage>
        <taxon>Bacteria</taxon>
        <taxon>Bacillati</taxon>
        <taxon>Bacillota</taxon>
        <taxon>Bacilli</taxon>
        <taxon>Lactobacillales</taxon>
        <taxon>Lactobacillaceae</taxon>
        <taxon>Liquorilactobacillus</taxon>
    </lineage>
</organism>
<name>A0A0R2CDQ6_9LACO</name>
<comment type="catalytic activity">
    <reaction evidence="5">
        <text>N(tele)-phospho-L-histidyl/L-threonyl-[pyruvate, phosphate dikinase] + ADP = N(tele)-phospho-L-histidyl/O-phospho-L-threonyl-[pyruvate, phosphate dikinase] + AMP + H(+)</text>
        <dbReference type="Rhea" id="RHEA:43692"/>
        <dbReference type="Rhea" id="RHEA-COMP:10650"/>
        <dbReference type="Rhea" id="RHEA-COMP:10651"/>
        <dbReference type="ChEBI" id="CHEBI:15378"/>
        <dbReference type="ChEBI" id="CHEBI:30013"/>
        <dbReference type="ChEBI" id="CHEBI:61977"/>
        <dbReference type="ChEBI" id="CHEBI:83586"/>
        <dbReference type="ChEBI" id="CHEBI:456215"/>
        <dbReference type="ChEBI" id="CHEBI:456216"/>
        <dbReference type="EC" id="2.7.11.32"/>
    </reaction>
</comment>
<dbReference type="EC" id="2.7.4.27" evidence="5"/>
<dbReference type="OrthoDB" id="9782201at2"/>
<evidence type="ECO:0000313" key="6">
    <source>
        <dbReference type="EMBL" id="KRM89671.1"/>
    </source>
</evidence>
<comment type="function">
    <text evidence="5">Bifunctional serine/threonine kinase and phosphorylase involved in the regulation of the pyruvate, phosphate dikinase (PPDK) by catalyzing its phosphorylation/dephosphorylation.</text>
</comment>
<dbReference type="eggNOG" id="COG1806">
    <property type="taxonomic scope" value="Bacteria"/>
</dbReference>
<dbReference type="AlphaFoldDB" id="A0A0R2CDQ6"/>
<dbReference type="EC" id="2.7.11.32" evidence="5"/>
<evidence type="ECO:0000256" key="1">
    <source>
        <dbReference type="ARBA" id="ARBA00022527"/>
    </source>
</evidence>
<dbReference type="Proteomes" id="UP000051576">
    <property type="component" value="Unassembled WGS sequence"/>
</dbReference>
<dbReference type="GO" id="GO:0005524">
    <property type="term" value="F:ATP binding"/>
    <property type="evidence" value="ECO:0007669"/>
    <property type="project" value="InterPro"/>
</dbReference>
<evidence type="ECO:0000256" key="5">
    <source>
        <dbReference type="HAMAP-Rule" id="MF_00921"/>
    </source>
</evidence>
<keyword evidence="3 5" id="KW-0547">Nucleotide-binding</keyword>
<comment type="caution">
    <text evidence="6">The sequence shown here is derived from an EMBL/GenBank/DDBJ whole genome shotgun (WGS) entry which is preliminary data.</text>
</comment>